<proteinExistence type="predicted"/>
<sequence>YRVMQITRKEVSREILVMRTGLRPLMTGRFGTCFDTHPAFVFLRQSSDVLLETSWRCVLQGVLACSASCRKAGLDPPINLSDIELSAEATALLSKGPKF</sequence>
<evidence type="ECO:0000313" key="1">
    <source>
        <dbReference type="EMBL" id="JAR87899.1"/>
    </source>
</evidence>
<dbReference type="AlphaFoldDB" id="A0A147BAT9"/>
<feature type="non-terminal residue" evidence="1">
    <location>
        <position position="99"/>
    </location>
</feature>
<reference evidence="1" key="1">
    <citation type="journal article" date="2018" name="PLoS Negl. Trop. Dis.">
        <title>Sialome diversity of ticks revealed by RNAseq of single tick salivary glands.</title>
        <authorList>
            <person name="Perner J."/>
            <person name="Kropackova S."/>
            <person name="Kopacek P."/>
            <person name="Ribeiro J.M."/>
        </authorList>
    </citation>
    <scope>NUCLEOTIDE SEQUENCE</scope>
    <source>
        <strain evidence="1">Siblings of single egg batch collected in Ceske Budejovice</strain>
        <tissue evidence="1">Salivary glands</tissue>
    </source>
</reference>
<dbReference type="EMBL" id="GEGO01007505">
    <property type="protein sequence ID" value="JAR87899.1"/>
    <property type="molecule type" value="Transcribed_RNA"/>
</dbReference>
<protein>
    <submittedName>
        <fullName evidence="1">Uncharacterized protein</fullName>
    </submittedName>
</protein>
<feature type="non-terminal residue" evidence="1">
    <location>
        <position position="1"/>
    </location>
</feature>
<accession>A0A147BAT9</accession>
<organism evidence="1">
    <name type="scientific">Ixodes ricinus</name>
    <name type="common">Common tick</name>
    <name type="synonym">Acarus ricinus</name>
    <dbReference type="NCBI Taxonomy" id="34613"/>
    <lineage>
        <taxon>Eukaryota</taxon>
        <taxon>Metazoa</taxon>
        <taxon>Ecdysozoa</taxon>
        <taxon>Arthropoda</taxon>
        <taxon>Chelicerata</taxon>
        <taxon>Arachnida</taxon>
        <taxon>Acari</taxon>
        <taxon>Parasitiformes</taxon>
        <taxon>Ixodida</taxon>
        <taxon>Ixodoidea</taxon>
        <taxon>Ixodidae</taxon>
        <taxon>Ixodinae</taxon>
        <taxon>Ixodes</taxon>
    </lineage>
</organism>
<name>A0A147BAT9_IXORI</name>